<dbReference type="InterPro" id="IPR019734">
    <property type="entry name" value="TPR_rpt"/>
</dbReference>
<accession>X1A5J2</accession>
<dbReference type="SMART" id="SM00028">
    <property type="entry name" value="TPR"/>
    <property type="match status" value="3"/>
</dbReference>
<dbReference type="InterPro" id="IPR047150">
    <property type="entry name" value="SGT"/>
</dbReference>
<evidence type="ECO:0000256" key="2">
    <source>
        <dbReference type="ARBA" id="ARBA00022803"/>
    </source>
</evidence>
<reference evidence="4" key="1">
    <citation type="journal article" date="2014" name="Front. Microbiol.">
        <title>High frequency of phylogenetically diverse reductive dehalogenase-homologous genes in deep subseafloor sedimentary metagenomes.</title>
        <authorList>
            <person name="Kawai M."/>
            <person name="Futagami T."/>
            <person name="Toyoda A."/>
            <person name="Takaki Y."/>
            <person name="Nishi S."/>
            <person name="Hori S."/>
            <person name="Arai W."/>
            <person name="Tsubouchi T."/>
            <person name="Morono Y."/>
            <person name="Uchiyama I."/>
            <person name="Ito T."/>
            <person name="Fujiyama A."/>
            <person name="Inagaki F."/>
            <person name="Takami H."/>
        </authorList>
    </citation>
    <scope>NUCLEOTIDE SEQUENCE</scope>
    <source>
        <strain evidence="4">Expedition CK06-06</strain>
    </source>
</reference>
<dbReference type="EMBL" id="BART01017371">
    <property type="protein sequence ID" value="GAG76994.1"/>
    <property type="molecule type" value="Genomic_DNA"/>
</dbReference>
<feature type="non-terminal residue" evidence="4">
    <location>
        <position position="299"/>
    </location>
</feature>
<comment type="caution">
    <text evidence="4">The sequence shown here is derived from an EMBL/GenBank/DDBJ whole genome shotgun (WGS) entry which is preliminary data.</text>
</comment>
<keyword evidence="1" id="KW-0677">Repeat</keyword>
<evidence type="ECO:0000256" key="3">
    <source>
        <dbReference type="SAM" id="MobiDB-lite"/>
    </source>
</evidence>
<dbReference type="InterPro" id="IPR011990">
    <property type="entry name" value="TPR-like_helical_dom_sf"/>
</dbReference>
<proteinExistence type="predicted"/>
<dbReference type="GO" id="GO:0016020">
    <property type="term" value="C:membrane"/>
    <property type="evidence" value="ECO:0007669"/>
    <property type="project" value="TreeGrafter"/>
</dbReference>
<name>X1A5J2_9ZZZZ</name>
<dbReference type="AlphaFoldDB" id="X1A5J2"/>
<dbReference type="GO" id="GO:0006620">
    <property type="term" value="P:post-translational protein targeting to endoplasmic reticulum membrane"/>
    <property type="evidence" value="ECO:0007669"/>
    <property type="project" value="TreeGrafter"/>
</dbReference>
<dbReference type="Gene3D" id="1.25.40.10">
    <property type="entry name" value="Tetratricopeptide repeat domain"/>
    <property type="match status" value="2"/>
</dbReference>
<dbReference type="GO" id="GO:0072380">
    <property type="term" value="C:TRC complex"/>
    <property type="evidence" value="ECO:0007669"/>
    <property type="project" value="TreeGrafter"/>
</dbReference>
<keyword evidence="2" id="KW-0802">TPR repeat</keyword>
<feature type="region of interest" description="Disordered" evidence="3">
    <location>
        <begin position="1"/>
        <end position="34"/>
    </location>
</feature>
<dbReference type="PROSITE" id="PS50005">
    <property type="entry name" value="TPR"/>
    <property type="match status" value="1"/>
</dbReference>
<sequence>DTWDIEAPDDTGTGPNESASPPVEGSTGRSNQEQSVHHLLELDYVDPEGLAAKESADHCRRETEFNRAISLLDAGLAPQAILALEHLAEEHPDWIRPHEQLAEAYYRANKLQTARHEIDWLMCHGVEKPQLYFLLGAIEFAERHFDLAMVLLRCAGRAGTSLPGLYDLAGRTHLHRRDFTAAEIAFQSSLDFDGPSLRAHDGLAAVCLQLGRYEEAAMNALAALDEEMRYGKAHYHLGVALLHLGKPNEALHAFESWAAVDPQCTAPFRWMARVCQQYLNDSPQAAAYRRQDAKLSAAG</sequence>
<dbReference type="PANTHER" id="PTHR45831">
    <property type="entry name" value="LD24721P"/>
    <property type="match status" value="1"/>
</dbReference>
<evidence type="ECO:0000313" key="4">
    <source>
        <dbReference type="EMBL" id="GAG76994.1"/>
    </source>
</evidence>
<dbReference type="PANTHER" id="PTHR45831:SF2">
    <property type="entry name" value="LD24721P"/>
    <property type="match status" value="1"/>
</dbReference>
<dbReference type="SUPFAM" id="SSF48452">
    <property type="entry name" value="TPR-like"/>
    <property type="match status" value="2"/>
</dbReference>
<protein>
    <submittedName>
        <fullName evidence="4">Uncharacterized protein</fullName>
    </submittedName>
</protein>
<dbReference type="GO" id="GO:0060090">
    <property type="term" value="F:molecular adaptor activity"/>
    <property type="evidence" value="ECO:0007669"/>
    <property type="project" value="TreeGrafter"/>
</dbReference>
<feature type="non-terminal residue" evidence="4">
    <location>
        <position position="1"/>
    </location>
</feature>
<evidence type="ECO:0000256" key="1">
    <source>
        <dbReference type="ARBA" id="ARBA00022737"/>
    </source>
</evidence>
<organism evidence="4">
    <name type="scientific">marine sediment metagenome</name>
    <dbReference type="NCBI Taxonomy" id="412755"/>
    <lineage>
        <taxon>unclassified sequences</taxon>
        <taxon>metagenomes</taxon>
        <taxon>ecological metagenomes</taxon>
    </lineage>
</organism>
<gene>
    <name evidence="4" type="ORF">S01H4_33096</name>
</gene>